<sequence length="205" mass="25200">MDKYKFLKDTISDSVLEEVIVRTITDILLLQPYRFDSMEQLAYKIQRQWNYKFEFKYENFKKKDVVEKYNLSPDTDVYVKVNDDKNYTFIFDKRVNKNLQRYLFLKAWAFDIFDELHPKDELRLSVMKCNSEFERNWAERFAIDLTMSENIYAQMQQGCKGGHILANQEIMEPELYNIRQHDFVEERWRNRLWMIPERKIIRKED</sequence>
<dbReference type="Proteomes" id="UP000266506">
    <property type="component" value="Unassembled WGS sequence"/>
</dbReference>
<name>A0A397RV98_9MOLU</name>
<reference evidence="1 2" key="1">
    <citation type="submission" date="2018-08" db="EMBL/GenBank/DDBJ databases">
        <title>Genomic Encyclopedia of Archaeal and Bacterial Type Strains, Phase II (KMG-II): from individual species to whole genera.</title>
        <authorList>
            <person name="Goeker M."/>
        </authorList>
    </citation>
    <scope>NUCLEOTIDE SEQUENCE [LARGE SCALE GENOMIC DNA]</scope>
    <source>
        <strain evidence="1 2">ATCC 27112</strain>
    </source>
</reference>
<dbReference type="AlphaFoldDB" id="A0A397RV98"/>
<comment type="caution">
    <text evidence="1">The sequence shown here is derived from an EMBL/GenBank/DDBJ whole genome shotgun (WGS) entry which is preliminary data.</text>
</comment>
<dbReference type="EMBL" id="QXEV01000002">
    <property type="protein sequence ID" value="RIA78270.1"/>
    <property type="molecule type" value="Genomic_DNA"/>
</dbReference>
<accession>A0A397RV98</accession>
<protein>
    <submittedName>
        <fullName evidence="1">Uncharacterized protein</fullName>
    </submittedName>
</protein>
<dbReference type="InParanoid" id="A0A397RV98"/>
<evidence type="ECO:0000313" key="2">
    <source>
        <dbReference type="Proteomes" id="UP000266506"/>
    </source>
</evidence>
<gene>
    <name evidence="1" type="ORF">EI71_00218</name>
</gene>
<dbReference type="RefSeq" id="WP_119015397.1">
    <property type="nucleotide sequence ID" value="NZ_QXEV01000002.1"/>
</dbReference>
<proteinExistence type="predicted"/>
<evidence type="ECO:0000313" key="1">
    <source>
        <dbReference type="EMBL" id="RIA78270.1"/>
    </source>
</evidence>
<organism evidence="1 2">
    <name type="scientific">Anaeroplasma bactoclasticum</name>
    <dbReference type="NCBI Taxonomy" id="2088"/>
    <lineage>
        <taxon>Bacteria</taxon>
        <taxon>Bacillati</taxon>
        <taxon>Mycoplasmatota</taxon>
        <taxon>Mollicutes</taxon>
        <taxon>Anaeroplasmatales</taxon>
        <taxon>Anaeroplasmataceae</taxon>
        <taxon>Anaeroplasma</taxon>
    </lineage>
</organism>
<keyword evidence="2" id="KW-1185">Reference proteome</keyword>